<dbReference type="STRING" id="187330.AMS58_19755"/>
<dbReference type="EMBL" id="LHPH01000034">
    <property type="protein sequence ID" value="KPH56778.1"/>
    <property type="molecule type" value="Genomic_DNA"/>
</dbReference>
<dbReference type="PATRIC" id="fig|187330.3.peg.2988"/>
<organism evidence="1 2">
    <name type="scientific">Pseudoalteromonas porphyrae</name>
    <dbReference type="NCBI Taxonomy" id="187330"/>
    <lineage>
        <taxon>Bacteria</taxon>
        <taxon>Pseudomonadati</taxon>
        <taxon>Pseudomonadota</taxon>
        <taxon>Gammaproteobacteria</taxon>
        <taxon>Alteromonadales</taxon>
        <taxon>Pseudoalteromonadaceae</taxon>
        <taxon>Pseudoalteromonas</taxon>
    </lineage>
</organism>
<reference evidence="1 2" key="1">
    <citation type="submission" date="2015-08" db="EMBL/GenBank/DDBJ databases">
        <title>Draft Genome Sequence of Pseudoalteromonas porphyrae UCD-SED14.</title>
        <authorList>
            <person name="Coil D.A."/>
            <person name="Jospin G."/>
            <person name="Lee R.D."/>
            <person name="Eisen J.A."/>
        </authorList>
    </citation>
    <scope>NUCLEOTIDE SEQUENCE [LARGE SCALE GENOMIC DNA]</scope>
    <source>
        <strain evidence="1 2">UCD-SED14</strain>
    </source>
</reference>
<dbReference type="NCBIfam" id="NF033487">
    <property type="entry name" value="Lacal_2735_fam"/>
    <property type="match status" value="1"/>
</dbReference>
<keyword evidence="2" id="KW-1185">Reference proteome</keyword>
<dbReference type="AlphaFoldDB" id="A0A0N0LU75"/>
<proteinExistence type="predicted"/>
<comment type="caution">
    <text evidence="1">The sequence shown here is derived from an EMBL/GenBank/DDBJ whole genome shotgun (WGS) entry which is preliminary data.</text>
</comment>
<sequence>MFSLFKKDPTKKLNKLLSIKLKEAMEAQRKGDIRTYSQLTFEADQIDKQIIEIEQKNTQA</sequence>
<evidence type="ECO:0008006" key="3">
    <source>
        <dbReference type="Google" id="ProtNLM"/>
    </source>
</evidence>
<dbReference type="Pfam" id="PF20027">
    <property type="entry name" value="DUF6435"/>
    <property type="match status" value="1"/>
</dbReference>
<dbReference type="Proteomes" id="UP000037848">
    <property type="component" value="Unassembled WGS sequence"/>
</dbReference>
<dbReference type="RefSeq" id="WP_054206734.1">
    <property type="nucleotide sequence ID" value="NZ_LHPH01000034.1"/>
</dbReference>
<gene>
    <name evidence="1" type="ORF">ADS77_20305</name>
</gene>
<accession>A0A0N0LU75</accession>
<evidence type="ECO:0000313" key="1">
    <source>
        <dbReference type="EMBL" id="KPH56778.1"/>
    </source>
</evidence>
<evidence type="ECO:0000313" key="2">
    <source>
        <dbReference type="Proteomes" id="UP000037848"/>
    </source>
</evidence>
<dbReference type="InterPro" id="IPR045493">
    <property type="entry name" value="DUF6435"/>
</dbReference>
<name>A0A0N0LU75_9GAMM</name>
<protein>
    <recommendedName>
        <fullName evidence="3">Lacal_2735 family protein</fullName>
    </recommendedName>
</protein>